<dbReference type="SUPFAM" id="SSF53850">
    <property type="entry name" value="Periplasmic binding protein-like II"/>
    <property type="match status" value="1"/>
</dbReference>
<organism evidence="2 3">
    <name type="scientific">Plastoroseomonas hellenica</name>
    <dbReference type="NCBI Taxonomy" id="2687306"/>
    <lineage>
        <taxon>Bacteria</taxon>
        <taxon>Pseudomonadati</taxon>
        <taxon>Pseudomonadota</taxon>
        <taxon>Alphaproteobacteria</taxon>
        <taxon>Acetobacterales</taxon>
        <taxon>Acetobacteraceae</taxon>
        <taxon>Plastoroseomonas</taxon>
    </lineage>
</organism>
<sequence length="322" mass="33256">MNRRQAVLGLGAILARPALAQEWRPGRPIRLIVPFAAGASSDTIARLVAARVGAALGTSFAIDNRAGAGGLLACQWVARAAPDGTTLLWGGGTALTHAALQRDPGYDVLRDFTPIATIVENPALLAVRPAAPWQDARALFAAATSDTGGLRYGSGGVGTPAHMAAAAMLKSIGAEGVHVPYRGANQATTAVETGEVDFAFAISNIVLPRLRQDAVRVLLSTGQRRIPALPNIPTLVEMVPDGPVITSGSSIVGPAGMPSAVVQRLHAAVNGVLTEDAGLRETLTREGGDITLAPTPGAYAAAWAPEFARLRRLVEISGVRVE</sequence>
<dbReference type="RefSeq" id="WP_211856525.1">
    <property type="nucleotide sequence ID" value="NZ_JAAGBB010000065.1"/>
</dbReference>
<comment type="caution">
    <text evidence="2">The sequence shown here is derived from an EMBL/GenBank/DDBJ whole genome shotgun (WGS) entry which is preliminary data.</text>
</comment>
<dbReference type="Proteomes" id="UP001196870">
    <property type="component" value="Unassembled WGS sequence"/>
</dbReference>
<dbReference type="PIRSF" id="PIRSF017082">
    <property type="entry name" value="YflP"/>
    <property type="match status" value="1"/>
</dbReference>
<dbReference type="Gene3D" id="3.40.190.10">
    <property type="entry name" value="Periplasmic binding protein-like II"/>
    <property type="match status" value="1"/>
</dbReference>
<dbReference type="InterPro" id="IPR042100">
    <property type="entry name" value="Bug_dom1"/>
</dbReference>
<comment type="similarity">
    <text evidence="1">Belongs to the UPF0065 (bug) family.</text>
</comment>
<reference evidence="3" key="1">
    <citation type="journal article" date="2021" name="Syst. Appl. Microbiol.">
        <title>Roseomonas hellenica sp. nov., isolated from roots of wild-growing Alkanna tinctoria.</title>
        <authorList>
            <person name="Rat A."/>
            <person name="Naranjo H.D."/>
            <person name="Lebbe L."/>
            <person name="Cnockaert M."/>
            <person name="Krigas N."/>
            <person name="Grigoriadou K."/>
            <person name="Maloupa E."/>
            <person name="Willems A."/>
        </authorList>
    </citation>
    <scope>NUCLEOTIDE SEQUENCE [LARGE SCALE GENOMIC DNA]</scope>
    <source>
        <strain evidence="3">LMG 31523</strain>
    </source>
</reference>
<dbReference type="Gene3D" id="3.40.190.150">
    <property type="entry name" value="Bordetella uptake gene, domain 1"/>
    <property type="match status" value="1"/>
</dbReference>
<gene>
    <name evidence="2" type="ORF">GXW71_30290</name>
</gene>
<dbReference type="PANTHER" id="PTHR42928:SF5">
    <property type="entry name" value="BLR1237 PROTEIN"/>
    <property type="match status" value="1"/>
</dbReference>
<evidence type="ECO:0000313" key="3">
    <source>
        <dbReference type="Proteomes" id="UP001196870"/>
    </source>
</evidence>
<protein>
    <submittedName>
        <fullName evidence="2">Tripartite tricarboxylate transporter substrate binding protein</fullName>
    </submittedName>
</protein>
<dbReference type="CDD" id="cd07012">
    <property type="entry name" value="PBP2_Bug_TTT"/>
    <property type="match status" value="1"/>
</dbReference>
<accession>A0ABS5F7Y6</accession>
<evidence type="ECO:0000256" key="1">
    <source>
        <dbReference type="ARBA" id="ARBA00006987"/>
    </source>
</evidence>
<dbReference type="PANTHER" id="PTHR42928">
    <property type="entry name" value="TRICARBOXYLATE-BINDING PROTEIN"/>
    <property type="match status" value="1"/>
</dbReference>
<evidence type="ECO:0000313" key="2">
    <source>
        <dbReference type="EMBL" id="MBR0668680.1"/>
    </source>
</evidence>
<dbReference type="EMBL" id="JAAGBB010000065">
    <property type="protein sequence ID" value="MBR0668680.1"/>
    <property type="molecule type" value="Genomic_DNA"/>
</dbReference>
<name>A0ABS5F7Y6_9PROT</name>
<proteinExistence type="inferred from homology"/>
<dbReference type="Pfam" id="PF03401">
    <property type="entry name" value="TctC"/>
    <property type="match status" value="1"/>
</dbReference>
<dbReference type="InterPro" id="IPR005064">
    <property type="entry name" value="BUG"/>
</dbReference>
<keyword evidence="3" id="KW-1185">Reference proteome</keyword>